<dbReference type="EMBL" id="RXHU01000082">
    <property type="protein sequence ID" value="RTE05510.1"/>
    <property type="molecule type" value="Genomic_DNA"/>
</dbReference>
<feature type="compositionally biased region" description="Low complexity" evidence="2">
    <location>
        <begin position="109"/>
        <end position="137"/>
    </location>
</feature>
<evidence type="ECO:0000313" key="5">
    <source>
        <dbReference type="Proteomes" id="UP000276128"/>
    </source>
</evidence>
<accession>A0A3S0A0Z5</accession>
<dbReference type="OrthoDB" id="1047417at2"/>
<keyword evidence="5" id="KW-1185">Reference proteome</keyword>
<name>A0A3S0A0Z5_9BACL</name>
<comment type="caution">
    <text evidence="4">The sequence shown here is derived from an EMBL/GenBank/DDBJ whole genome shotgun (WGS) entry which is preliminary data.</text>
</comment>
<feature type="region of interest" description="Disordered" evidence="2">
    <location>
        <begin position="229"/>
        <end position="269"/>
    </location>
</feature>
<dbReference type="InterPro" id="IPR034829">
    <property type="entry name" value="DnaD-like_sf"/>
</dbReference>
<dbReference type="Proteomes" id="UP000276128">
    <property type="component" value="Unassembled WGS sequence"/>
</dbReference>
<protein>
    <submittedName>
        <fullName evidence="4">DnaD domain protein</fullName>
    </submittedName>
</protein>
<evidence type="ECO:0000256" key="1">
    <source>
        <dbReference type="ARBA" id="ARBA00093462"/>
    </source>
</evidence>
<organism evidence="4 5">
    <name type="scientific">Paenibacillus whitsoniae</name>
    <dbReference type="NCBI Taxonomy" id="2496558"/>
    <lineage>
        <taxon>Bacteria</taxon>
        <taxon>Bacillati</taxon>
        <taxon>Bacillota</taxon>
        <taxon>Bacilli</taxon>
        <taxon>Bacillales</taxon>
        <taxon>Paenibacillaceae</taxon>
        <taxon>Paenibacillus</taxon>
    </lineage>
</organism>
<evidence type="ECO:0000256" key="2">
    <source>
        <dbReference type="SAM" id="MobiDB-lite"/>
    </source>
</evidence>
<feature type="domain" description="DnaB/C C-terminal" evidence="3">
    <location>
        <begin position="152"/>
        <end position="217"/>
    </location>
</feature>
<comment type="similarity">
    <text evidence="1">Belongs to the DnaB/DnaD family.</text>
</comment>
<dbReference type="InterPro" id="IPR006343">
    <property type="entry name" value="DnaB/C_C"/>
</dbReference>
<reference evidence="4 5" key="1">
    <citation type="submission" date="2018-12" db="EMBL/GenBank/DDBJ databases">
        <title>Bacillus ochoae sp. nov., Paenibacillus whitsoniae sp. nov., Paenibacillus spiritus sp. nov. Isolated from the Mars Exploration Rover during spacecraft assembly.</title>
        <authorList>
            <person name="Seuylemezian A."/>
            <person name="Vaishampayan P."/>
        </authorList>
    </citation>
    <scope>NUCLEOTIDE SEQUENCE [LARGE SCALE GENOMIC DNA]</scope>
    <source>
        <strain evidence="4 5">MER 54</strain>
    </source>
</reference>
<dbReference type="Gene3D" id="1.10.10.630">
    <property type="entry name" value="DnaD domain-like"/>
    <property type="match status" value="1"/>
</dbReference>
<dbReference type="NCBIfam" id="TIGR01446">
    <property type="entry name" value="DnaD_dom"/>
    <property type="match status" value="1"/>
</dbReference>
<evidence type="ECO:0000259" key="3">
    <source>
        <dbReference type="Pfam" id="PF07261"/>
    </source>
</evidence>
<dbReference type="Pfam" id="PF07261">
    <property type="entry name" value="DnaB_2"/>
    <property type="match status" value="1"/>
</dbReference>
<feature type="region of interest" description="Disordered" evidence="2">
    <location>
        <begin position="109"/>
        <end position="139"/>
    </location>
</feature>
<gene>
    <name evidence="4" type="ORF">EJQ19_25145</name>
</gene>
<proteinExistence type="inferred from homology"/>
<dbReference type="AlphaFoldDB" id="A0A3S0A0Z5"/>
<dbReference type="RefSeq" id="WP_126143981.1">
    <property type="nucleotide sequence ID" value="NZ_RXHU01000082.1"/>
</dbReference>
<evidence type="ECO:0000313" key="4">
    <source>
        <dbReference type="EMBL" id="RTE05510.1"/>
    </source>
</evidence>
<feature type="compositionally biased region" description="Basic and acidic residues" evidence="2">
    <location>
        <begin position="251"/>
        <end position="269"/>
    </location>
</feature>
<sequence length="269" mass="29891">MILDYQQEVNAFYDWLETNTLSDAAIVLWHALMHTCNRAGWPDEFAVAVSTLSNKTGLKKDAINRARHRLQQTGRIDFSSRPGQQSAVYKIISLCGVLNDATHVSNRAQTASQSASQTATQTASINKDLSSSTSSSSGKPYESFYSAHVRVFGFECNPFQSQELGAYIDQDGMEEAVVVRAIERAARASAGYNFKLITRILDDYFKSKALTLQQAEAIDAAFDAQKARRADEGSSSTGGVPRLTKQQQELEDLRRRSEEARQREHVRSV</sequence>